<name>A0A3P3XFI4_9SPIR</name>
<comment type="similarity">
    <text evidence="2">Belongs to the V-ATPase 116 kDa subunit family.</text>
</comment>
<feature type="transmembrane region" description="Helical" evidence="9">
    <location>
        <begin position="342"/>
        <end position="358"/>
    </location>
</feature>
<evidence type="ECO:0000256" key="6">
    <source>
        <dbReference type="ARBA" id="ARBA00023065"/>
    </source>
</evidence>
<proteinExistence type="inferred from homology"/>
<sequence length="638" mass="70687">MIVPMKKFYLIVLDKDRESVPERLRKLGVAHVEELPGSGETYQALERGKSEAETVYYLLSNYEDKKSKSKHPAREGKGLSQIEAAKLLVQEVSALKHEFDTLNERASQLAREMDRIATWGEVSVSQLAEVSEKTGLSIHFFEAPSKEAAHIPEELEYVRLAAPKGKIRLGVLIEEGKKLPELPAIFQEFLPPEMPLSSMRQEAASIDRRKKEIEAELRARTVHASVLKSYLDELESNITLERLRSGMPSQAQFAYLQGFVPARDCDRFKKMVARYGWAAAFDDPSDEELPPTLVENPPAIRIIDPVFEFLGTVPNYREYDISLWFLMFFSLFFAMIFGDGGYGSLIVLASLVSIVLGKRKGQKASDAQKLFLLLGAVTVVWGALTASWFGIQYNHLPYILQNISLPLINGQNPNSESNIKVFCFIIGLVQLSIAHIKNIKRDFPNLKFMSQIGSLLLLAGMFNAALNLVIDAQRFPIRSWALICIASGFSLVFVFGNWNGKIVPSLVESLKGLIPTFLGTVSVFADIVSYIRLWAVGLAGLAISQTVNGMAAGILGGAAGFLLGFILKLLIAVMLLAVSHSLNFVLTVLSVVVHGIRLNMLEFSGHLGMEWSGYKYNPLREAKSSPAPMQSTLEETGV</sequence>
<evidence type="ECO:0000256" key="9">
    <source>
        <dbReference type="SAM" id="Phobius"/>
    </source>
</evidence>
<keyword evidence="4 9" id="KW-0812">Transmembrane</keyword>
<evidence type="ECO:0000256" key="1">
    <source>
        <dbReference type="ARBA" id="ARBA00004141"/>
    </source>
</evidence>
<feature type="transmembrane region" description="Helical" evidence="9">
    <location>
        <begin position="551"/>
        <end position="577"/>
    </location>
</feature>
<feature type="transmembrane region" description="Helical" evidence="9">
    <location>
        <begin position="480"/>
        <end position="500"/>
    </location>
</feature>
<dbReference type="GO" id="GO:0007035">
    <property type="term" value="P:vacuolar acidification"/>
    <property type="evidence" value="ECO:0007669"/>
    <property type="project" value="TreeGrafter"/>
</dbReference>
<dbReference type="PANTHER" id="PTHR11629:SF63">
    <property type="entry name" value="V-TYPE PROTON ATPASE SUBUNIT A"/>
    <property type="match status" value="1"/>
</dbReference>
<accession>A0A3P3XFI4</accession>
<evidence type="ECO:0000256" key="7">
    <source>
        <dbReference type="ARBA" id="ARBA00023136"/>
    </source>
</evidence>
<dbReference type="GO" id="GO:0051117">
    <property type="term" value="F:ATPase binding"/>
    <property type="evidence" value="ECO:0007669"/>
    <property type="project" value="TreeGrafter"/>
</dbReference>
<reference evidence="10" key="1">
    <citation type="submission" date="2017-02" db="EMBL/GenBank/DDBJ databases">
        <authorList>
            <person name="Regsiter A."/>
            <person name="William W."/>
        </authorList>
    </citation>
    <scope>NUCLEOTIDE SEQUENCE</scope>
    <source>
        <strain evidence="10">Bib</strain>
    </source>
</reference>
<keyword evidence="5 9" id="KW-1133">Transmembrane helix</keyword>
<evidence type="ECO:0000256" key="2">
    <source>
        <dbReference type="ARBA" id="ARBA00009904"/>
    </source>
</evidence>
<keyword evidence="3" id="KW-0813">Transport</keyword>
<evidence type="ECO:0000313" key="10">
    <source>
        <dbReference type="EMBL" id="SLM10136.1"/>
    </source>
</evidence>
<evidence type="ECO:0000256" key="3">
    <source>
        <dbReference type="ARBA" id="ARBA00022448"/>
    </source>
</evidence>
<dbReference type="AlphaFoldDB" id="A0A3P3XFI4"/>
<feature type="transmembrane region" description="Helical" evidence="9">
    <location>
        <begin position="448"/>
        <end position="468"/>
    </location>
</feature>
<evidence type="ECO:0000256" key="5">
    <source>
        <dbReference type="ARBA" id="ARBA00022989"/>
    </source>
</evidence>
<organism evidence="10">
    <name type="scientific">uncultured spirochete</name>
    <dbReference type="NCBI Taxonomy" id="156406"/>
    <lineage>
        <taxon>Bacteria</taxon>
        <taxon>Pseudomonadati</taxon>
        <taxon>Spirochaetota</taxon>
        <taxon>Spirochaetia</taxon>
        <taxon>Spirochaetales</taxon>
        <taxon>environmental samples</taxon>
    </lineage>
</organism>
<dbReference type="GO" id="GO:0033179">
    <property type="term" value="C:proton-transporting V-type ATPase, V0 domain"/>
    <property type="evidence" value="ECO:0007669"/>
    <property type="project" value="InterPro"/>
</dbReference>
<feature type="transmembrane region" description="Helical" evidence="9">
    <location>
        <begin position="512"/>
        <end position="531"/>
    </location>
</feature>
<feature type="transmembrane region" description="Helical" evidence="9">
    <location>
        <begin position="370"/>
        <end position="391"/>
    </location>
</feature>
<dbReference type="InterPro" id="IPR002490">
    <property type="entry name" value="V-ATPase_116kDa_su"/>
</dbReference>
<keyword evidence="8" id="KW-0175">Coiled coil</keyword>
<protein>
    <submittedName>
        <fullName evidence="10">Putative V-type ATP synthase subunit I 1</fullName>
    </submittedName>
</protein>
<keyword evidence="7 9" id="KW-0472">Membrane</keyword>
<comment type="subcellular location">
    <subcellularLocation>
        <location evidence="1">Membrane</location>
        <topology evidence="1">Multi-pass membrane protein</topology>
    </subcellularLocation>
</comment>
<gene>
    <name evidence="10" type="ORF">SPIROBIBN47_110049</name>
</gene>
<dbReference type="PANTHER" id="PTHR11629">
    <property type="entry name" value="VACUOLAR PROTON ATPASES"/>
    <property type="match status" value="1"/>
</dbReference>
<dbReference type="GO" id="GO:0016471">
    <property type="term" value="C:vacuolar proton-transporting V-type ATPase complex"/>
    <property type="evidence" value="ECO:0007669"/>
    <property type="project" value="TreeGrafter"/>
</dbReference>
<keyword evidence="6" id="KW-0406">Ion transport</keyword>
<evidence type="ECO:0000256" key="8">
    <source>
        <dbReference type="SAM" id="Coils"/>
    </source>
</evidence>
<dbReference type="EMBL" id="FWDM01000003">
    <property type="protein sequence ID" value="SLM10136.1"/>
    <property type="molecule type" value="Genomic_DNA"/>
</dbReference>
<evidence type="ECO:0000256" key="4">
    <source>
        <dbReference type="ARBA" id="ARBA00022692"/>
    </source>
</evidence>
<dbReference type="GO" id="GO:0046961">
    <property type="term" value="F:proton-transporting ATPase activity, rotational mechanism"/>
    <property type="evidence" value="ECO:0007669"/>
    <property type="project" value="InterPro"/>
</dbReference>
<feature type="coiled-coil region" evidence="8">
    <location>
        <begin position="85"/>
        <end position="112"/>
    </location>
</feature>